<dbReference type="AlphaFoldDB" id="A0A964E230"/>
<name>A0A964E230_9PROT</name>
<dbReference type="RefSeq" id="WP_227324049.1">
    <property type="nucleotide sequence ID" value="NZ_JAESVB010000033.1"/>
</dbReference>
<keyword evidence="3" id="KW-1185">Reference proteome</keyword>
<accession>A0A964E230</accession>
<dbReference type="PANTHER" id="PTHR43792:SF1">
    <property type="entry name" value="N-ACETYLTRANSFERASE DOMAIN-CONTAINING PROTEIN"/>
    <property type="match status" value="1"/>
</dbReference>
<dbReference type="Gene3D" id="3.40.630.30">
    <property type="match status" value="1"/>
</dbReference>
<dbReference type="SUPFAM" id="SSF55729">
    <property type="entry name" value="Acyl-CoA N-acyltransferases (Nat)"/>
    <property type="match status" value="1"/>
</dbReference>
<proteinExistence type="predicted"/>
<dbReference type="InterPro" id="IPR016181">
    <property type="entry name" value="Acyl_CoA_acyltransferase"/>
</dbReference>
<dbReference type="InterPro" id="IPR000182">
    <property type="entry name" value="GNAT_dom"/>
</dbReference>
<feature type="domain" description="N-acetyltransferase" evidence="1">
    <location>
        <begin position="17"/>
        <end position="170"/>
    </location>
</feature>
<dbReference type="GO" id="GO:0016747">
    <property type="term" value="F:acyltransferase activity, transferring groups other than amino-acyl groups"/>
    <property type="evidence" value="ECO:0007669"/>
    <property type="project" value="InterPro"/>
</dbReference>
<dbReference type="Proteomes" id="UP000708298">
    <property type="component" value="Unassembled WGS sequence"/>
</dbReference>
<evidence type="ECO:0000259" key="1">
    <source>
        <dbReference type="PROSITE" id="PS51186"/>
    </source>
</evidence>
<dbReference type="PANTHER" id="PTHR43792">
    <property type="entry name" value="GNAT FAMILY, PUTATIVE (AFU_ORTHOLOGUE AFUA_3G00765)-RELATED-RELATED"/>
    <property type="match status" value="1"/>
</dbReference>
<evidence type="ECO:0000313" key="3">
    <source>
        <dbReference type="Proteomes" id="UP000708298"/>
    </source>
</evidence>
<organism evidence="2 3">
    <name type="scientific">Acidisoma silvae</name>
    <dbReference type="NCBI Taxonomy" id="2802396"/>
    <lineage>
        <taxon>Bacteria</taxon>
        <taxon>Pseudomonadati</taxon>
        <taxon>Pseudomonadota</taxon>
        <taxon>Alphaproteobacteria</taxon>
        <taxon>Acetobacterales</taxon>
        <taxon>Acidocellaceae</taxon>
        <taxon>Acidisoma</taxon>
    </lineage>
</organism>
<protein>
    <submittedName>
        <fullName evidence="2">GNAT family N-acetyltransferase</fullName>
    </submittedName>
</protein>
<comment type="caution">
    <text evidence="2">The sequence shown here is derived from an EMBL/GenBank/DDBJ whole genome shotgun (WGS) entry which is preliminary data.</text>
</comment>
<reference evidence="2" key="1">
    <citation type="journal article" date="2021" name="Microorganisms">
        <title>Acidisoma silvae sp. nov. and Acidisomacellulosilytica sp. nov., Two Acidophilic Bacteria Isolated from Decaying Wood, Hydrolyzing Cellulose and Producing Poly-3-hydroxybutyrate.</title>
        <authorList>
            <person name="Mieszkin S."/>
            <person name="Pouder E."/>
            <person name="Uroz S."/>
            <person name="Simon-Colin C."/>
            <person name="Alain K."/>
        </authorList>
    </citation>
    <scope>NUCLEOTIDE SEQUENCE</scope>
    <source>
        <strain evidence="2">HW T2.11</strain>
    </source>
</reference>
<dbReference type="InterPro" id="IPR051531">
    <property type="entry name" value="N-acetyltransferase"/>
</dbReference>
<sequence>METGPAPQLPTFKTARLELRPRSVLDYQACVAMDRDPLVTQFIPGPWRNPVAHAAFVTARIHHAYPHGMGYWCVFTPAGFIGWILLAPEDLLGPEIEIGWRLVRSAWGQGFATEAARSVLDHALRTLRLKRIIADIDPANTASLGVATKLGFLPAGSVQYEAWTMTRTMIETA</sequence>
<evidence type="ECO:0000313" key="2">
    <source>
        <dbReference type="EMBL" id="MCB8878403.1"/>
    </source>
</evidence>
<reference evidence="2" key="2">
    <citation type="submission" date="2021-01" db="EMBL/GenBank/DDBJ databases">
        <authorList>
            <person name="Mieszkin S."/>
            <person name="Pouder E."/>
            <person name="Alain K."/>
        </authorList>
    </citation>
    <scope>NUCLEOTIDE SEQUENCE</scope>
    <source>
        <strain evidence="2">HW T2.11</strain>
    </source>
</reference>
<dbReference type="EMBL" id="JAESVB010000033">
    <property type="protein sequence ID" value="MCB8878403.1"/>
    <property type="molecule type" value="Genomic_DNA"/>
</dbReference>
<dbReference type="PROSITE" id="PS51186">
    <property type="entry name" value="GNAT"/>
    <property type="match status" value="1"/>
</dbReference>
<gene>
    <name evidence="2" type="ORF">ASILVAE211_24720</name>
</gene>
<dbReference type="Pfam" id="PF13302">
    <property type="entry name" value="Acetyltransf_3"/>
    <property type="match status" value="1"/>
</dbReference>